<dbReference type="InterPro" id="IPR016032">
    <property type="entry name" value="Sig_transdc_resp-reg_C-effctor"/>
</dbReference>
<evidence type="ECO:0000256" key="1">
    <source>
        <dbReference type="ARBA" id="ARBA00022741"/>
    </source>
</evidence>
<dbReference type="PROSITE" id="PS00622">
    <property type="entry name" value="HTH_LUXR_1"/>
    <property type="match status" value="1"/>
</dbReference>
<dbReference type="SMART" id="SM00421">
    <property type="entry name" value="HTH_LUXR"/>
    <property type="match status" value="1"/>
</dbReference>
<dbReference type="PANTHER" id="PTHR16305:SF28">
    <property type="entry name" value="GUANYLATE CYCLASE DOMAIN-CONTAINING PROTEIN"/>
    <property type="match status" value="1"/>
</dbReference>
<dbReference type="GO" id="GO:0005737">
    <property type="term" value="C:cytoplasm"/>
    <property type="evidence" value="ECO:0007669"/>
    <property type="project" value="TreeGrafter"/>
</dbReference>
<accession>A0A660LIQ4</accession>
<protein>
    <submittedName>
        <fullName evidence="4">Regulatory LuxR family protein</fullName>
    </submittedName>
</protein>
<dbReference type="InterPro" id="IPR027417">
    <property type="entry name" value="P-loop_NTPase"/>
</dbReference>
<dbReference type="PROSITE" id="PS50043">
    <property type="entry name" value="HTH_LUXR_2"/>
    <property type="match status" value="1"/>
</dbReference>
<dbReference type="PRINTS" id="PR00038">
    <property type="entry name" value="HTHLUXR"/>
</dbReference>
<dbReference type="SUPFAM" id="SSF46894">
    <property type="entry name" value="C-terminal effector domain of the bipartite response regulators"/>
    <property type="match status" value="1"/>
</dbReference>
<comment type="caution">
    <text evidence="4">The sequence shown here is derived from an EMBL/GenBank/DDBJ whole genome shotgun (WGS) entry which is preliminary data.</text>
</comment>
<keyword evidence="5" id="KW-1185">Reference proteome</keyword>
<evidence type="ECO:0000256" key="2">
    <source>
        <dbReference type="ARBA" id="ARBA00022840"/>
    </source>
</evidence>
<dbReference type="Pfam" id="PF13191">
    <property type="entry name" value="AAA_16"/>
    <property type="match status" value="1"/>
</dbReference>
<dbReference type="InterPro" id="IPR000792">
    <property type="entry name" value="Tscrpt_reg_LuxR_C"/>
</dbReference>
<feature type="domain" description="HTH luxR-type" evidence="3">
    <location>
        <begin position="801"/>
        <end position="858"/>
    </location>
</feature>
<dbReference type="Proteomes" id="UP000278962">
    <property type="component" value="Unassembled WGS sequence"/>
</dbReference>
<dbReference type="InterPro" id="IPR036388">
    <property type="entry name" value="WH-like_DNA-bd_sf"/>
</dbReference>
<dbReference type="GO" id="GO:0006355">
    <property type="term" value="P:regulation of DNA-templated transcription"/>
    <property type="evidence" value="ECO:0007669"/>
    <property type="project" value="InterPro"/>
</dbReference>
<gene>
    <name evidence="4" type="ORF">C8N24_2883</name>
</gene>
<dbReference type="CDD" id="cd06170">
    <property type="entry name" value="LuxR_C_like"/>
    <property type="match status" value="1"/>
</dbReference>
<dbReference type="PANTHER" id="PTHR16305">
    <property type="entry name" value="TESTICULAR SOLUBLE ADENYLYL CYCLASE"/>
    <property type="match status" value="1"/>
</dbReference>
<dbReference type="Pfam" id="PF00196">
    <property type="entry name" value="GerE"/>
    <property type="match status" value="1"/>
</dbReference>
<organism evidence="4 5">
    <name type="scientific">Solirubrobacter pauli</name>
    <dbReference type="NCBI Taxonomy" id="166793"/>
    <lineage>
        <taxon>Bacteria</taxon>
        <taxon>Bacillati</taxon>
        <taxon>Actinomycetota</taxon>
        <taxon>Thermoleophilia</taxon>
        <taxon>Solirubrobacterales</taxon>
        <taxon>Solirubrobacteraceae</taxon>
        <taxon>Solirubrobacter</taxon>
    </lineage>
</organism>
<proteinExistence type="predicted"/>
<keyword evidence="1" id="KW-0547">Nucleotide-binding</keyword>
<name>A0A660LIQ4_9ACTN</name>
<evidence type="ECO:0000313" key="5">
    <source>
        <dbReference type="Proteomes" id="UP000278962"/>
    </source>
</evidence>
<dbReference type="GO" id="GO:0003677">
    <property type="term" value="F:DNA binding"/>
    <property type="evidence" value="ECO:0007669"/>
    <property type="project" value="InterPro"/>
</dbReference>
<dbReference type="EMBL" id="RBIL01000001">
    <property type="protein sequence ID" value="RKQ93024.1"/>
    <property type="molecule type" value="Genomic_DNA"/>
</dbReference>
<evidence type="ECO:0000313" key="4">
    <source>
        <dbReference type="EMBL" id="RKQ93024.1"/>
    </source>
</evidence>
<dbReference type="GO" id="GO:0004016">
    <property type="term" value="F:adenylate cyclase activity"/>
    <property type="evidence" value="ECO:0007669"/>
    <property type="project" value="TreeGrafter"/>
</dbReference>
<dbReference type="GO" id="GO:0005524">
    <property type="term" value="F:ATP binding"/>
    <property type="evidence" value="ECO:0007669"/>
    <property type="project" value="UniProtKB-KW"/>
</dbReference>
<dbReference type="InterPro" id="IPR041664">
    <property type="entry name" value="AAA_16"/>
</dbReference>
<dbReference type="Gene3D" id="1.10.10.10">
    <property type="entry name" value="Winged helix-like DNA-binding domain superfamily/Winged helix DNA-binding domain"/>
    <property type="match status" value="1"/>
</dbReference>
<reference evidence="4 5" key="1">
    <citation type="submission" date="2018-10" db="EMBL/GenBank/DDBJ databases">
        <title>Genomic Encyclopedia of Archaeal and Bacterial Type Strains, Phase II (KMG-II): from individual species to whole genera.</title>
        <authorList>
            <person name="Goeker M."/>
        </authorList>
    </citation>
    <scope>NUCLEOTIDE SEQUENCE [LARGE SCALE GENOMIC DNA]</scope>
    <source>
        <strain evidence="4 5">DSM 14954</strain>
    </source>
</reference>
<keyword evidence="2" id="KW-0067">ATP-binding</keyword>
<evidence type="ECO:0000259" key="3">
    <source>
        <dbReference type="PROSITE" id="PS50043"/>
    </source>
</evidence>
<dbReference type="SUPFAM" id="SSF52540">
    <property type="entry name" value="P-loop containing nucleoside triphosphate hydrolases"/>
    <property type="match status" value="1"/>
</dbReference>
<sequence>MSPDWPLVGRDQELTAIARARSEGHWGVVVSADAGTGKSRLGREALAAFERDGAMTEWVQATRSAAMIPLGAFARLLPDSVRSDQAFNLLRDSARALEEQAAGRPIVLGVDDAQRLDPASAALVLHLASRAGVFVVATIRTGEPCPDAIVALHKDGHALRLELAPLGDAALRSMVETALDGPVEEAAYRWIVDRSQGNPLYARELVTGALAGGQLVDDRGLWRLAGRPAVAASLIELVGHRMDELSGEQRAPAELLALAEPLRLTEIEGLTSYDALADAEARGLIALDTGGDVRLAHPLYGDILRAAMPTLRCRALRLRLAAALQERRPMAPDDALRVVRLLLDAGAPIPPQLLVDAARAANLAGDPELGAQLGELAVADGGGLDAVLALARANAIRGRFDEAEAALDAVEAEVPGHPAAVAYLEQRVRILYWGIGDRGATEALLTRAAAWVDRPWRLALRMPIAVAADLAGTIAEAEATLAGDLEPESRRVLETRLAMALFYAGRWTDARRLAHRHRPPIPLQDYTALMTLPAYRMVGAESGIDWPDLAADLKRALAESIRCHDHEAAAQAAVGLAHLDFFAARFCDAERWLAEAELHFEREDAFGLIADVHMLRIGIAAATRDAAGVEEPLRRLRAHAGRDRPQPLARAAYVARAEGWAAWVRNPQLGAAQLLEGAQAFAADMPGFTLLIGHDALVAGASASRVAALLTEARPGCAAPLLDAYAAHAEAAAARDGDAVLAVADTFARIGATFYALQAATRAAACFVEDGRQDSARRAAARVRELHVAGQGTEPPVIDGLDGSAVSLTAREAQLVDLARQGLSNADIADRLVLSVRTVESHLYRAMQKLGVRDRRDL</sequence>
<dbReference type="AlphaFoldDB" id="A0A660LIQ4"/>